<evidence type="ECO:0008006" key="7">
    <source>
        <dbReference type="Google" id="ProtNLM"/>
    </source>
</evidence>
<dbReference type="InterPro" id="IPR009880">
    <property type="entry name" value="Glyoxal_oxidase_N"/>
</dbReference>
<gene>
    <name evidence="5" type="ORF">IFR04_015775</name>
</gene>
<evidence type="ECO:0000259" key="4">
    <source>
        <dbReference type="Pfam" id="PF09118"/>
    </source>
</evidence>
<feature type="region of interest" description="Disordered" evidence="2">
    <location>
        <begin position="132"/>
        <end position="170"/>
    </location>
</feature>
<organism evidence="5 6">
    <name type="scientific">Cadophora malorum</name>
    <dbReference type="NCBI Taxonomy" id="108018"/>
    <lineage>
        <taxon>Eukaryota</taxon>
        <taxon>Fungi</taxon>
        <taxon>Dikarya</taxon>
        <taxon>Ascomycota</taxon>
        <taxon>Pezizomycotina</taxon>
        <taxon>Leotiomycetes</taxon>
        <taxon>Helotiales</taxon>
        <taxon>Ploettnerulaceae</taxon>
        <taxon>Cadophora</taxon>
    </lineage>
</organism>
<dbReference type="Pfam" id="PF01344">
    <property type="entry name" value="Kelch_1"/>
    <property type="match status" value="1"/>
</dbReference>
<dbReference type="Gene3D" id="2.130.10.80">
    <property type="entry name" value="Galactose oxidase/kelch, beta-propeller"/>
    <property type="match status" value="1"/>
</dbReference>
<dbReference type="Pfam" id="PF07250">
    <property type="entry name" value="Glyoxal_oxid_N"/>
    <property type="match status" value="1"/>
</dbReference>
<dbReference type="InterPro" id="IPR037293">
    <property type="entry name" value="Gal_Oxidase_central_sf"/>
</dbReference>
<evidence type="ECO:0000256" key="2">
    <source>
        <dbReference type="SAM" id="MobiDB-lite"/>
    </source>
</evidence>
<dbReference type="AlphaFoldDB" id="A0A8H7W4Z5"/>
<name>A0A8H7W4Z5_9HELO</name>
<accession>A0A8H7W4Z5</accession>
<dbReference type="InterPro" id="IPR014756">
    <property type="entry name" value="Ig_E-set"/>
</dbReference>
<dbReference type="Gene3D" id="2.60.40.10">
    <property type="entry name" value="Immunoglobulins"/>
    <property type="match status" value="1"/>
</dbReference>
<keyword evidence="1" id="KW-0732">Signal</keyword>
<dbReference type="InterPro" id="IPR015202">
    <property type="entry name" value="GO-like_E_set"/>
</dbReference>
<dbReference type="PANTHER" id="PTHR32208">
    <property type="entry name" value="SECRETED PROTEIN-RELATED"/>
    <property type="match status" value="1"/>
</dbReference>
<dbReference type="Pfam" id="PF09118">
    <property type="entry name" value="GO-like_E_set"/>
    <property type="match status" value="1"/>
</dbReference>
<dbReference type="SUPFAM" id="SSF81296">
    <property type="entry name" value="E set domains"/>
    <property type="match status" value="1"/>
</dbReference>
<evidence type="ECO:0000256" key="1">
    <source>
        <dbReference type="ARBA" id="ARBA00022729"/>
    </source>
</evidence>
<dbReference type="OrthoDB" id="2019572at2759"/>
<dbReference type="InterPro" id="IPR013783">
    <property type="entry name" value="Ig-like_fold"/>
</dbReference>
<evidence type="ECO:0000313" key="5">
    <source>
        <dbReference type="EMBL" id="KAG4411089.1"/>
    </source>
</evidence>
<reference evidence="5" key="1">
    <citation type="submission" date="2021-02" db="EMBL/GenBank/DDBJ databases">
        <title>Genome sequence Cadophora malorum strain M34.</title>
        <authorList>
            <person name="Stefanovic E."/>
            <person name="Vu D."/>
            <person name="Scully C."/>
            <person name="Dijksterhuis J."/>
            <person name="Roader J."/>
            <person name="Houbraken J."/>
        </authorList>
    </citation>
    <scope>NUCLEOTIDE SEQUENCE</scope>
    <source>
        <strain evidence="5">M34</strain>
    </source>
</reference>
<evidence type="ECO:0000313" key="6">
    <source>
        <dbReference type="Proteomes" id="UP000664132"/>
    </source>
</evidence>
<dbReference type="Proteomes" id="UP000664132">
    <property type="component" value="Unassembled WGS sequence"/>
</dbReference>
<dbReference type="SMART" id="SM00612">
    <property type="entry name" value="Kelch"/>
    <property type="match status" value="3"/>
</dbReference>
<protein>
    <recommendedName>
        <fullName evidence="7">Galactose oxidase</fullName>
    </recommendedName>
</protein>
<sequence>MLSGLPTQDNTNICAAKAGPSRVITTSNGARFGVCLNTDFKSGDSVTIPIRGITSVELLAEDCSKRAGCVGASREKRINGGWPKSLLNPAVSNSGVDAIFRLLDPASTGTTTILSSTSSTATSSTVSSNLASATSSSSSSAIPTSSAPPSTGSSIVTSQSSTSASSTLSSTSAVTTTSSSSSLSSGLSSSSTVSSSASSASSSVPLPTVCAGGKTPSRIIVTTLNQYQFGVCENTDFRGGDITNGLTSIRSLEQLAEDCAARPTCIGAGRSKWDSSGWPKSLLNTPEVNTNVDSIVKINTSAPVDPQDKASTGSWGAVIKFPVIPAGVFVVTEKPRNTRLLLFAAYTEQTFGNGNNGRTQFAEYNLESGAVSKRTISNTQHDMFCPGISTLQDGRVVITGGSNAERTSIYDPSTNSFVPGPNMQMARGYQSSVTLSSGKVFTLGGSWSGGITVKDGEVYDPATNAWTKLPGALVRGAVTQDAGIDKRDNHHWFFGWRDNSIFQAGPSKQMNWYSAAESGSVQTAGIRDSEDAMCGIFVMYDAIRGKILTAGGAPNYHDTAPNKKAHHITISAPGAAPAVQRLPDMAFPRAFANAVVLPDGQVLITGGQTFAKAFTDENSVLVPELFDPANMTFRQLAPMKVPRNYHSTSLLLPDGRVFTGGGGLCHDIANTCPGINSNHPDGEIFSPPYLFNSDGSMAVRPIITDLSSDTAANGYSVRAGGTLTVTVGQAQQGMTFSMLRVGSNTHSVNTDQRRVPLEDIQQNGSQFVLTVPSDNGIMIPGDWYLFVISATGTPSLSRSVTVTL</sequence>
<feature type="domain" description="Glyoxal oxidase N-terminal" evidence="3">
    <location>
        <begin position="581"/>
        <end position="662"/>
    </location>
</feature>
<comment type="caution">
    <text evidence="5">The sequence shown here is derived from an EMBL/GenBank/DDBJ whole genome shotgun (WGS) entry which is preliminary data.</text>
</comment>
<evidence type="ECO:0000259" key="3">
    <source>
        <dbReference type="Pfam" id="PF07250"/>
    </source>
</evidence>
<dbReference type="EMBL" id="JAFJYH010000524">
    <property type="protein sequence ID" value="KAG4411089.1"/>
    <property type="molecule type" value="Genomic_DNA"/>
</dbReference>
<dbReference type="CDD" id="cd02851">
    <property type="entry name" value="E_set_GO_C"/>
    <property type="match status" value="1"/>
</dbReference>
<dbReference type="PANTHER" id="PTHR32208:SF56">
    <property type="entry name" value="GALACTOSE OXIDASE-RELATED"/>
    <property type="match status" value="1"/>
</dbReference>
<keyword evidence="6" id="KW-1185">Reference proteome</keyword>
<dbReference type="SUPFAM" id="SSF50965">
    <property type="entry name" value="Galactose oxidase, central domain"/>
    <property type="match status" value="1"/>
</dbReference>
<dbReference type="InterPro" id="IPR006652">
    <property type="entry name" value="Kelch_1"/>
</dbReference>
<proteinExistence type="predicted"/>
<feature type="domain" description="Galactose oxidase-like Early set" evidence="4">
    <location>
        <begin position="700"/>
        <end position="802"/>
    </location>
</feature>
<dbReference type="InterPro" id="IPR011043">
    <property type="entry name" value="Gal_Oxase/kelch_b-propeller"/>
</dbReference>